<reference evidence="1 2" key="1">
    <citation type="submission" date="2019-03" db="EMBL/GenBank/DDBJ databases">
        <title>Genomic Encyclopedia of Type Strains, Phase IV (KMG-IV): sequencing the most valuable type-strain genomes for metagenomic binning, comparative biology and taxonomic classification.</title>
        <authorList>
            <person name="Goeker M."/>
        </authorList>
    </citation>
    <scope>NUCLEOTIDE SEQUENCE [LARGE SCALE GENOMIC DNA]</scope>
    <source>
        <strain evidence="1 2">DSM 100309</strain>
    </source>
</reference>
<dbReference type="Proteomes" id="UP000295367">
    <property type="component" value="Unassembled WGS sequence"/>
</dbReference>
<accession>A0A4R3XSA8</accession>
<comment type="caution">
    <text evidence="1">The sequence shown here is derived from an EMBL/GenBank/DDBJ whole genome shotgun (WGS) entry which is preliminary data.</text>
</comment>
<organism evidence="1 2">
    <name type="scientific">Sulfurirhabdus autotrophica</name>
    <dbReference type="NCBI Taxonomy" id="1706046"/>
    <lineage>
        <taxon>Bacteria</taxon>
        <taxon>Pseudomonadati</taxon>
        <taxon>Pseudomonadota</taxon>
        <taxon>Betaproteobacteria</taxon>
        <taxon>Nitrosomonadales</taxon>
        <taxon>Sulfuricellaceae</taxon>
        <taxon>Sulfurirhabdus</taxon>
    </lineage>
</organism>
<dbReference type="EMBL" id="SMCO01000042">
    <property type="protein sequence ID" value="TCV78225.1"/>
    <property type="molecule type" value="Genomic_DNA"/>
</dbReference>
<evidence type="ECO:0000313" key="1">
    <source>
        <dbReference type="EMBL" id="TCV78225.1"/>
    </source>
</evidence>
<proteinExistence type="predicted"/>
<evidence type="ECO:0000313" key="2">
    <source>
        <dbReference type="Proteomes" id="UP000295367"/>
    </source>
</evidence>
<protein>
    <submittedName>
        <fullName evidence="1">Uncharacterized protein</fullName>
    </submittedName>
</protein>
<name>A0A4R3XSA8_9PROT</name>
<dbReference type="AlphaFoldDB" id="A0A4R3XSA8"/>
<keyword evidence="2" id="KW-1185">Reference proteome</keyword>
<sequence length="33" mass="3672">MNKYIFLAVLSITVSMRSFAEVAKTESSDQSCD</sequence>
<gene>
    <name evidence="1" type="ORF">EDC63_1428</name>
</gene>